<evidence type="ECO:0000256" key="1">
    <source>
        <dbReference type="SAM" id="Phobius"/>
    </source>
</evidence>
<protein>
    <submittedName>
        <fullName evidence="2">Uncharacterized protein</fullName>
    </submittedName>
</protein>
<comment type="caution">
    <text evidence="2">The sequence shown here is derived from an EMBL/GenBank/DDBJ whole genome shotgun (WGS) entry which is preliminary data.</text>
</comment>
<dbReference type="EMBL" id="QGGR01000020">
    <property type="protein sequence ID" value="PWK40081.1"/>
    <property type="molecule type" value="Genomic_DNA"/>
</dbReference>
<name>A0A316F7K3_9ACTN</name>
<feature type="transmembrane region" description="Helical" evidence="1">
    <location>
        <begin position="53"/>
        <end position="69"/>
    </location>
</feature>
<evidence type="ECO:0000313" key="3">
    <source>
        <dbReference type="Proteomes" id="UP000245697"/>
    </source>
</evidence>
<keyword evidence="3" id="KW-1185">Reference proteome</keyword>
<keyword evidence="1" id="KW-0472">Membrane</keyword>
<feature type="transmembrane region" description="Helical" evidence="1">
    <location>
        <begin position="12"/>
        <end position="33"/>
    </location>
</feature>
<keyword evidence="1" id="KW-1133">Transmembrane helix</keyword>
<feature type="transmembrane region" description="Helical" evidence="1">
    <location>
        <begin position="109"/>
        <end position="127"/>
    </location>
</feature>
<dbReference type="RefSeq" id="WP_109600003.1">
    <property type="nucleotide sequence ID" value="NZ_BONA01000073.1"/>
</dbReference>
<sequence length="151" mass="16200">MTERPVPSIAEAAALLLGILLLSGSLVAFALATAKGLTQVGPYSYEAEFSNPIWVWAGMLLIVPVFLAARRHPGFKGFFALAALIPQFIEPAVEMERYAVAGYGEGLPALGFIWPIMLTPLFIWAATRGGETGAKRRAVPTLTQTRSPANE</sequence>
<gene>
    <name evidence="2" type="ORF">BC793_12020</name>
</gene>
<dbReference type="AlphaFoldDB" id="A0A316F7K3"/>
<reference evidence="2 3" key="1">
    <citation type="submission" date="2018-05" db="EMBL/GenBank/DDBJ databases">
        <title>Genomic Encyclopedia of Archaeal and Bacterial Type Strains, Phase II (KMG-II): from individual species to whole genera.</title>
        <authorList>
            <person name="Goeker M."/>
        </authorList>
    </citation>
    <scope>NUCLEOTIDE SEQUENCE [LARGE SCALE GENOMIC DNA]</scope>
    <source>
        <strain evidence="2 3">DSM 45184</strain>
    </source>
</reference>
<accession>A0A316F7K3</accession>
<evidence type="ECO:0000313" key="2">
    <source>
        <dbReference type="EMBL" id="PWK40081.1"/>
    </source>
</evidence>
<dbReference type="OrthoDB" id="10013146at2"/>
<keyword evidence="1" id="KW-0812">Transmembrane</keyword>
<proteinExistence type="predicted"/>
<organism evidence="2 3">
    <name type="scientific">Actinoplanes xinjiangensis</name>
    <dbReference type="NCBI Taxonomy" id="512350"/>
    <lineage>
        <taxon>Bacteria</taxon>
        <taxon>Bacillati</taxon>
        <taxon>Actinomycetota</taxon>
        <taxon>Actinomycetes</taxon>
        <taxon>Micromonosporales</taxon>
        <taxon>Micromonosporaceae</taxon>
        <taxon>Actinoplanes</taxon>
    </lineage>
</organism>
<dbReference type="Proteomes" id="UP000245697">
    <property type="component" value="Unassembled WGS sequence"/>
</dbReference>
<feature type="transmembrane region" description="Helical" evidence="1">
    <location>
        <begin position="74"/>
        <end position="89"/>
    </location>
</feature>